<reference evidence="7 8" key="1">
    <citation type="submission" date="2018-07" db="EMBL/GenBank/DDBJ databases">
        <authorList>
            <person name="Quirk P.G."/>
            <person name="Krulwich T.A."/>
        </authorList>
    </citation>
    <scope>NUCLEOTIDE SEQUENCE [LARGE SCALE GENOMIC DNA]</scope>
    <source>
        <strain evidence="7 8">CC-BB4</strain>
    </source>
</reference>
<gene>
    <name evidence="7" type="ORF">DW352_09590</name>
</gene>
<evidence type="ECO:0000259" key="5">
    <source>
        <dbReference type="Pfam" id="PF02775"/>
    </source>
</evidence>
<dbReference type="GO" id="GO:0009099">
    <property type="term" value="P:L-valine biosynthetic process"/>
    <property type="evidence" value="ECO:0007669"/>
    <property type="project" value="TreeGrafter"/>
</dbReference>
<dbReference type="Pfam" id="PF00205">
    <property type="entry name" value="TPP_enzyme_M"/>
    <property type="match status" value="1"/>
</dbReference>
<dbReference type="Pfam" id="PF02775">
    <property type="entry name" value="TPP_enzyme_C"/>
    <property type="match status" value="1"/>
</dbReference>
<protein>
    <submittedName>
        <fullName evidence="7">Thiamine pyrophosphate-binding protein</fullName>
    </submittedName>
</protein>
<sequence>MSEQAAPATNADEAPLFGSDPIADLLRRLGLPYLAINPGASFRGLHDSVVNRLGNRDPELIVTLHEAQAVAIAHGYAKVTGKPMGVVLHANVGLMNAVMAIFNAFADRVPMLIVGATGAVDAVRRRPWIEWIHTSRDQAAMIRPFVKWDDQPASTGAALQSLTRASMLTQATPQAPVYICLDVDIQENRLSPNAIAAPLPERFAPPSAPTASDNDLKRAAAMIGDARRPVIMLGRHRRTQEAWDARVALAAATGALVICDQKCGVGFPSEHKAFVAAPAQYPDPRARAVLSDADLIISLDWPDVAGTLTARPDGGRGVPTIIVSPDERLHNGWSLDHFPLPEADLRLPIHPDDFVTALMPHLDGHKAATWAAPDKAPLSPPATGQVTIAALAASVERARGDRDICYTRLTFGWPDAHTRFMHPLDCIGWDGGGGIGSTPGITVGAALALKGSGRLPVAVLGDGDLLMGSQALWTAAARQLPALFIVNNNRSFYNDVEHQETVAKQRHRPVENKFIGMSIDGPPVDLVNLAQSYGLKSFGPVTRVEDLDAVVAAAFDAACAGATVLVDVHVAPPPPRK</sequence>
<proteinExistence type="inferred from homology"/>
<keyword evidence="8" id="KW-1185">Reference proteome</keyword>
<dbReference type="SUPFAM" id="SSF52467">
    <property type="entry name" value="DHS-like NAD/FAD-binding domain"/>
    <property type="match status" value="1"/>
</dbReference>
<dbReference type="GO" id="GO:0030976">
    <property type="term" value="F:thiamine pyrophosphate binding"/>
    <property type="evidence" value="ECO:0007669"/>
    <property type="project" value="InterPro"/>
</dbReference>
<evidence type="ECO:0000256" key="2">
    <source>
        <dbReference type="ARBA" id="ARBA00023052"/>
    </source>
</evidence>
<feature type="domain" description="Thiamine pyrophosphate enzyme central" evidence="4">
    <location>
        <begin position="216"/>
        <end position="298"/>
    </location>
</feature>
<evidence type="ECO:0000259" key="6">
    <source>
        <dbReference type="Pfam" id="PF02776"/>
    </source>
</evidence>
<evidence type="ECO:0000313" key="7">
    <source>
        <dbReference type="EMBL" id="AXK80739.1"/>
    </source>
</evidence>
<dbReference type="GO" id="GO:0009097">
    <property type="term" value="P:isoleucine biosynthetic process"/>
    <property type="evidence" value="ECO:0007669"/>
    <property type="project" value="TreeGrafter"/>
</dbReference>
<dbReference type="OrthoDB" id="9773408at2"/>
<dbReference type="GO" id="GO:0000287">
    <property type="term" value="F:magnesium ion binding"/>
    <property type="evidence" value="ECO:0007669"/>
    <property type="project" value="InterPro"/>
</dbReference>
<comment type="similarity">
    <text evidence="1 3">Belongs to the TPP enzyme family.</text>
</comment>
<accession>A0A345ZUZ2</accession>
<dbReference type="EMBL" id="CP031417">
    <property type="protein sequence ID" value="AXK80739.1"/>
    <property type="molecule type" value="Genomic_DNA"/>
</dbReference>
<dbReference type="AlphaFoldDB" id="A0A345ZUZ2"/>
<organism evidence="7 8">
    <name type="scientific">Pseudolabrys taiwanensis</name>
    <dbReference type="NCBI Taxonomy" id="331696"/>
    <lineage>
        <taxon>Bacteria</taxon>
        <taxon>Pseudomonadati</taxon>
        <taxon>Pseudomonadota</taxon>
        <taxon>Alphaproteobacteria</taxon>
        <taxon>Hyphomicrobiales</taxon>
        <taxon>Xanthobacteraceae</taxon>
        <taxon>Pseudolabrys</taxon>
    </lineage>
</organism>
<evidence type="ECO:0000259" key="4">
    <source>
        <dbReference type="Pfam" id="PF00205"/>
    </source>
</evidence>
<dbReference type="SUPFAM" id="SSF52518">
    <property type="entry name" value="Thiamin diphosphate-binding fold (THDP-binding)"/>
    <property type="match status" value="2"/>
</dbReference>
<dbReference type="Proteomes" id="UP000254889">
    <property type="component" value="Chromosome"/>
</dbReference>
<dbReference type="GO" id="GO:0050660">
    <property type="term" value="F:flavin adenine dinucleotide binding"/>
    <property type="evidence" value="ECO:0007669"/>
    <property type="project" value="TreeGrafter"/>
</dbReference>
<dbReference type="PANTHER" id="PTHR18968:SF13">
    <property type="entry name" value="ACETOLACTATE SYNTHASE CATALYTIC SUBUNIT, MITOCHONDRIAL"/>
    <property type="match status" value="1"/>
</dbReference>
<dbReference type="InterPro" id="IPR011766">
    <property type="entry name" value="TPP_enzyme_TPP-bd"/>
</dbReference>
<feature type="domain" description="Thiamine pyrophosphate enzyme TPP-binding" evidence="5">
    <location>
        <begin position="413"/>
        <end position="566"/>
    </location>
</feature>
<dbReference type="KEGG" id="ptaw:DW352_09590"/>
<keyword evidence="2 3" id="KW-0786">Thiamine pyrophosphate</keyword>
<dbReference type="InterPro" id="IPR029061">
    <property type="entry name" value="THDP-binding"/>
</dbReference>
<dbReference type="PANTHER" id="PTHR18968">
    <property type="entry name" value="THIAMINE PYROPHOSPHATE ENZYMES"/>
    <property type="match status" value="1"/>
</dbReference>
<feature type="domain" description="Thiamine pyrophosphate enzyme N-terminal TPP-binding" evidence="6">
    <location>
        <begin position="19"/>
        <end position="130"/>
    </location>
</feature>
<dbReference type="GO" id="GO:0003984">
    <property type="term" value="F:acetolactate synthase activity"/>
    <property type="evidence" value="ECO:0007669"/>
    <property type="project" value="TreeGrafter"/>
</dbReference>
<dbReference type="Pfam" id="PF02776">
    <property type="entry name" value="TPP_enzyme_N"/>
    <property type="match status" value="1"/>
</dbReference>
<dbReference type="InterPro" id="IPR012000">
    <property type="entry name" value="Thiamin_PyroP_enz_cen_dom"/>
</dbReference>
<evidence type="ECO:0000256" key="1">
    <source>
        <dbReference type="ARBA" id="ARBA00007812"/>
    </source>
</evidence>
<evidence type="ECO:0000313" key="8">
    <source>
        <dbReference type="Proteomes" id="UP000254889"/>
    </source>
</evidence>
<dbReference type="Gene3D" id="3.40.50.970">
    <property type="match status" value="2"/>
</dbReference>
<dbReference type="CDD" id="cd07035">
    <property type="entry name" value="TPP_PYR_POX_like"/>
    <property type="match status" value="1"/>
</dbReference>
<dbReference type="RefSeq" id="WP_115690674.1">
    <property type="nucleotide sequence ID" value="NZ_CP031417.1"/>
</dbReference>
<dbReference type="GO" id="GO:0005948">
    <property type="term" value="C:acetolactate synthase complex"/>
    <property type="evidence" value="ECO:0007669"/>
    <property type="project" value="TreeGrafter"/>
</dbReference>
<evidence type="ECO:0000256" key="3">
    <source>
        <dbReference type="RuleBase" id="RU362132"/>
    </source>
</evidence>
<dbReference type="InterPro" id="IPR029035">
    <property type="entry name" value="DHS-like_NAD/FAD-binding_dom"/>
</dbReference>
<dbReference type="Gene3D" id="3.40.50.1220">
    <property type="entry name" value="TPP-binding domain"/>
    <property type="match status" value="1"/>
</dbReference>
<name>A0A345ZUZ2_9HYPH</name>
<dbReference type="InterPro" id="IPR012001">
    <property type="entry name" value="Thiamin_PyroP_enz_TPP-bd_dom"/>
</dbReference>
<dbReference type="InterPro" id="IPR045229">
    <property type="entry name" value="TPP_enz"/>
</dbReference>